<gene>
    <name evidence="1" type="ORF">ONZ43_g5476</name>
</gene>
<proteinExistence type="predicted"/>
<keyword evidence="2" id="KW-1185">Reference proteome</keyword>
<evidence type="ECO:0000313" key="2">
    <source>
        <dbReference type="Proteomes" id="UP001153334"/>
    </source>
</evidence>
<dbReference type="Proteomes" id="UP001153334">
    <property type="component" value="Unassembled WGS sequence"/>
</dbReference>
<dbReference type="EMBL" id="JAPESX010001703">
    <property type="protein sequence ID" value="KAJ8112096.1"/>
    <property type="molecule type" value="Genomic_DNA"/>
</dbReference>
<protein>
    <submittedName>
        <fullName evidence="1">Uncharacterized protein</fullName>
    </submittedName>
</protein>
<organism evidence="1 2">
    <name type="scientific">Nemania bipapillata</name>
    <dbReference type="NCBI Taxonomy" id="110536"/>
    <lineage>
        <taxon>Eukaryota</taxon>
        <taxon>Fungi</taxon>
        <taxon>Dikarya</taxon>
        <taxon>Ascomycota</taxon>
        <taxon>Pezizomycotina</taxon>
        <taxon>Sordariomycetes</taxon>
        <taxon>Xylariomycetidae</taxon>
        <taxon>Xylariales</taxon>
        <taxon>Xylariaceae</taxon>
        <taxon>Nemania</taxon>
    </lineage>
</organism>
<evidence type="ECO:0000313" key="1">
    <source>
        <dbReference type="EMBL" id="KAJ8112096.1"/>
    </source>
</evidence>
<accession>A0ACC2IA79</accession>
<sequence length="101" mass="10837">MKEMPSRAPRAFTRFLSTSSDMARKARGERGKRHIGGGTIVSLAPPLYLAQQAAVVAMLLLRPYASPRDDDGAVAVAGVIRICCLRENSHGRAMRASSAIV</sequence>
<comment type="caution">
    <text evidence="1">The sequence shown here is derived from an EMBL/GenBank/DDBJ whole genome shotgun (WGS) entry which is preliminary data.</text>
</comment>
<name>A0ACC2IA79_9PEZI</name>
<reference evidence="1" key="1">
    <citation type="submission" date="2022-11" db="EMBL/GenBank/DDBJ databases">
        <title>Genome Sequence of Nemania bipapillata.</title>
        <authorList>
            <person name="Buettner E."/>
        </authorList>
    </citation>
    <scope>NUCLEOTIDE SEQUENCE</scope>
    <source>
        <strain evidence="1">CP14</strain>
    </source>
</reference>